<dbReference type="InterPro" id="IPR004358">
    <property type="entry name" value="Sig_transdc_His_kin-like_C"/>
</dbReference>
<evidence type="ECO:0000256" key="3">
    <source>
        <dbReference type="ARBA" id="ARBA00012438"/>
    </source>
</evidence>
<organism evidence="14 15">
    <name type="scientific">Leadbetterella byssophila (strain DSM 17132 / JCM 16389 / KACC 11308 / NBRC 106382 / 4M15)</name>
    <dbReference type="NCBI Taxonomy" id="649349"/>
    <lineage>
        <taxon>Bacteria</taxon>
        <taxon>Pseudomonadati</taxon>
        <taxon>Bacteroidota</taxon>
        <taxon>Cytophagia</taxon>
        <taxon>Cytophagales</taxon>
        <taxon>Leadbetterellaceae</taxon>
        <taxon>Leadbetterella</taxon>
    </lineage>
</organism>
<dbReference type="GO" id="GO:0005886">
    <property type="term" value="C:plasma membrane"/>
    <property type="evidence" value="ECO:0007669"/>
    <property type="project" value="TreeGrafter"/>
</dbReference>
<dbReference type="Pfam" id="PF00512">
    <property type="entry name" value="HisKA"/>
    <property type="match status" value="1"/>
</dbReference>
<evidence type="ECO:0000256" key="5">
    <source>
        <dbReference type="ARBA" id="ARBA00022679"/>
    </source>
</evidence>
<proteinExistence type="predicted"/>
<dbReference type="Gene3D" id="3.30.565.10">
    <property type="entry name" value="Histidine kinase-like ATPase, C-terminal domain"/>
    <property type="match status" value="1"/>
</dbReference>
<keyword evidence="9" id="KW-0902">Two-component regulatory system</keyword>
<dbReference type="Pfam" id="PF02518">
    <property type="entry name" value="HATPase_c"/>
    <property type="match status" value="1"/>
</dbReference>
<dbReference type="PROSITE" id="PS50109">
    <property type="entry name" value="HIS_KIN"/>
    <property type="match status" value="1"/>
</dbReference>
<dbReference type="GO" id="GO:0000155">
    <property type="term" value="F:phosphorelay sensor kinase activity"/>
    <property type="evidence" value="ECO:0007669"/>
    <property type="project" value="InterPro"/>
</dbReference>
<sequence>MSTRRKLVILLFASLFAIILLFSGFIYYNLIEYSYVDFHSRLHTRAQATARIELEQDQEVDVLKQFKAEYLEKLTNENHYIFRKDTLDLQDAAEKLGVPQSFLQETIRDGDHFYKKGNTFYNAIYTHYPHGDYLVIVSAENYYHTHHEVYLRQLLVGTIIFAVLLIFFLSYWISNRISKPLHEISTRVNEIGTDKLHLRIPEENLPHELEILTKSFNIMLDRLETSFEAQKNFVSNASHEFRTPLTAIIGQADLALIREREPHFYQETLKVILSEAEKLNNKTQALLFLAQTGFKKTQLQFEELRVDELLLECKETFNKIDPQNKIYLNYQNLPDHHQKLQIKGNKQLLTLAITNIMGNGIKYSNNQIVEVSLDWSDPYICIKIADQGIGIPENELPFIYDPFFRASNTGDFEGYGIGLPLARNIVRLHKGELLISTNEKGGVTAEIKIPLRLN</sequence>
<keyword evidence="10 11" id="KW-0472">Membrane</keyword>
<evidence type="ECO:0000256" key="8">
    <source>
        <dbReference type="ARBA" id="ARBA00022989"/>
    </source>
</evidence>
<dbReference type="CDD" id="cd06225">
    <property type="entry name" value="HAMP"/>
    <property type="match status" value="1"/>
</dbReference>
<name>E4RRU4_LEAB4</name>
<dbReference type="InterPro" id="IPR003660">
    <property type="entry name" value="HAMP_dom"/>
</dbReference>
<dbReference type="InterPro" id="IPR036890">
    <property type="entry name" value="HATPase_C_sf"/>
</dbReference>
<evidence type="ECO:0000256" key="6">
    <source>
        <dbReference type="ARBA" id="ARBA00022692"/>
    </source>
</evidence>
<dbReference type="OrthoDB" id="594725at2"/>
<accession>E4RRU4</accession>
<evidence type="ECO:0000256" key="7">
    <source>
        <dbReference type="ARBA" id="ARBA00022777"/>
    </source>
</evidence>
<dbReference type="InterPro" id="IPR003594">
    <property type="entry name" value="HATPase_dom"/>
</dbReference>
<keyword evidence="5" id="KW-0808">Transferase</keyword>
<evidence type="ECO:0000256" key="1">
    <source>
        <dbReference type="ARBA" id="ARBA00000085"/>
    </source>
</evidence>
<dbReference type="Gene3D" id="6.10.340.10">
    <property type="match status" value="1"/>
</dbReference>
<keyword evidence="4" id="KW-0597">Phosphoprotein</keyword>
<dbReference type="KEGG" id="lby:Lbys_1929"/>
<evidence type="ECO:0000313" key="15">
    <source>
        <dbReference type="Proteomes" id="UP000007435"/>
    </source>
</evidence>
<evidence type="ECO:0000256" key="10">
    <source>
        <dbReference type="ARBA" id="ARBA00023136"/>
    </source>
</evidence>
<dbReference type="RefSeq" id="WP_013408679.1">
    <property type="nucleotide sequence ID" value="NC_014655.1"/>
</dbReference>
<dbReference type="InterPro" id="IPR005467">
    <property type="entry name" value="His_kinase_dom"/>
</dbReference>
<dbReference type="PANTHER" id="PTHR45436:SF5">
    <property type="entry name" value="SENSOR HISTIDINE KINASE TRCS"/>
    <property type="match status" value="1"/>
</dbReference>
<dbReference type="Proteomes" id="UP000007435">
    <property type="component" value="Chromosome"/>
</dbReference>
<dbReference type="InterPro" id="IPR050428">
    <property type="entry name" value="TCS_sensor_his_kinase"/>
</dbReference>
<comment type="catalytic activity">
    <reaction evidence="1">
        <text>ATP + protein L-histidine = ADP + protein N-phospho-L-histidine.</text>
        <dbReference type="EC" id="2.7.13.3"/>
    </reaction>
</comment>
<evidence type="ECO:0000259" key="12">
    <source>
        <dbReference type="PROSITE" id="PS50109"/>
    </source>
</evidence>
<protein>
    <recommendedName>
        <fullName evidence="3">histidine kinase</fullName>
        <ecNumber evidence="3">2.7.13.3</ecNumber>
    </recommendedName>
</protein>
<dbReference type="SMART" id="SM00304">
    <property type="entry name" value="HAMP"/>
    <property type="match status" value="1"/>
</dbReference>
<dbReference type="InterPro" id="IPR036097">
    <property type="entry name" value="HisK_dim/P_sf"/>
</dbReference>
<dbReference type="PROSITE" id="PS50885">
    <property type="entry name" value="HAMP"/>
    <property type="match status" value="1"/>
</dbReference>
<dbReference type="SUPFAM" id="SSF55874">
    <property type="entry name" value="ATPase domain of HSP90 chaperone/DNA topoisomerase II/histidine kinase"/>
    <property type="match status" value="1"/>
</dbReference>
<dbReference type="CDD" id="cd00082">
    <property type="entry name" value="HisKA"/>
    <property type="match status" value="1"/>
</dbReference>
<evidence type="ECO:0000256" key="2">
    <source>
        <dbReference type="ARBA" id="ARBA00004370"/>
    </source>
</evidence>
<dbReference type="HOGENOM" id="CLU_000445_89_6_10"/>
<evidence type="ECO:0000313" key="14">
    <source>
        <dbReference type="EMBL" id="ADQ17631.1"/>
    </source>
</evidence>
<keyword evidence="6 11" id="KW-0812">Transmembrane</keyword>
<dbReference type="EC" id="2.7.13.3" evidence="3"/>
<feature type="domain" description="HAMP" evidence="13">
    <location>
        <begin position="175"/>
        <end position="228"/>
    </location>
</feature>
<dbReference type="SMART" id="SM00388">
    <property type="entry name" value="HisKA"/>
    <property type="match status" value="1"/>
</dbReference>
<feature type="domain" description="Histidine kinase" evidence="12">
    <location>
        <begin position="236"/>
        <end position="453"/>
    </location>
</feature>
<evidence type="ECO:0000256" key="9">
    <source>
        <dbReference type="ARBA" id="ARBA00023012"/>
    </source>
</evidence>
<feature type="transmembrane region" description="Helical" evidence="11">
    <location>
        <begin position="150"/>
        <end position="173"/>
    </location>
</feature>
<dbReference type="eggNOG" id="COG2205">
    <property type="taxonomic scope" value="Bacteria"/>
</dbReference>
<dbReference type="InterPro" id="IPR003661">
    <property type="entry name" value="HisK_dim/P_dom"/>
</dbReference>
<evidence type="ECO:0000259" key="13">
    <source>
        <dbReference type="PROSITE" id="PS50885"/>
    </source>
</evidence>
<evidence type="ECO:0000256" key="11">
    <source>
        <dbReference type="SAM" id="Phobius"/>
    </source>
</evidence>
<dbReference type="STRING" id="649349.Lbys_1929"/>
<dbReference type="SUPFAM" id="SSF158472">
    <property type="entry name" value="HAMP domain-like"/>
    <property type="match status" value="1"/>
</dbReference>
<reference key="1">
    <citation type="submission" date="2010-11" db="EMBL/GenBank/DDBJ databases">
        <title>The complete genome of Leadbetterella byssophila DSM 17132.</title>
        <authorList>
            <consortium name="US DOE Joint Genome Institute (JGI-PGF)"/>
            <person name="Lucas S."/>
            <person name="Copeland A."/>
            <person name="Lapidus A."/>
            <person name="Glavina del Rio T."/>
            <person name="Dalin E."/>
            <person name="Tice H."/>
            <person name="Bruce D."/>
            <person name="Goodwin L."/>
            <person name="Pitluck S."/>
            <person name="Kyrpides N."/>
            <person name="Mavromatis K."/>
            <person name="Ivanova N."/>
            <person name="Teshima H."/>
            <person name="Brettin T."/>
            <person name="Detter J.C."/>
            <person name="Han C."/>
            <person name="Tapia R."/>
            <person name="Land M."/>
            <person name="Hauser L."/>
            <person name="Markowitz V."/>
            <person name="Cheng J.-F."/>
            <person name="Hugenholtz P."/>
            <person name="Woyke T."/>
            <person name="Wu D."/>
            <person name="Tindall B."/>
            <person name="Pomrenke H.G."/>
            <person name="Brambilla E."/>
            <person name="Klenk H.-P."/>
            <person name="Eisen J.A."/>
        </authorList>
    </citation>
    <scope>NUCLEOTIDE SEQUENCE [LARGE SCALE GENOMIC DNA]</scope>
    <source>
        <strain>DSM 17132</strain>
    </source>
</reference>
<dbReference type="Gene3D" id="1.10.287.130">
    <property type="match status" value="1"/>
</dbReference>
<dbReference type="AlphaFoldDB" id="E4RRU4"/>
<keyword evidence="7 14" id="KW-0418">Kinase</keyword>
<gene>
    <name evidence="14" type="ordered locus">Lbys_1929</name>
</gene>
<feature type="transmembrane region" description="Helical" evidence="11">
    <location>
        <begin position="7"/>
        <end position="28"/>
    </location>
</feature>
<keyword evidence="8 11" id="KW-1133">Transmembrane helix</keyword>
<dbReference type="PRINTS" id="PR00344">
    <property type="entry name" value="BCTRLSENSOR"/>
</dbReference>
<dbReference type="EMBL" id="CP002305">
    <property type="protein sequence ID" value="ADQ17631.1"/>
    <property type="molecule type" value="Genomic_DNA"/>
</dbReference>
<evidence type="ECO:0000256" key="4">
    <source>
        <dbReference type="ARBA" id="ARBA00022553"/>
    </source>
</evidence>
<dbReference type="PANTHER" id="PTHR45436">
    <property type="entry name" value="SENSOR HISTIDINE KINASE YKOH"/>
    <property type="match status" value="1"/>
</dbReference>
<keyword evidence="15" id="KW-1185">Reference proteome</keyword>
<dbReference type="SMART" id="SM00387">
    <property type="entry name" value="HATPase_c"/>
    <property type="match status" value="1"/>
</dbReference>
<dbReference type="eggNOG" id="COG3850">
    <property type="taxonomic scope" value="Bacteria"/>
</dbReference>
<dbReference type="SUPFAM" id="SSF47384">
    <property type="entry name" value="Homodimeric domain of signal transducing histidine kinase"/>
    <property type="match status" value="1"/>
</dbReference>
<reference evidence="14 15" key="2">
    <citation type="journal article" date="2011" name="Stand. Genomic Sci.">
        <title>Complete genome sequence of Leadbetterella byssophila type strain (4M15).</title>
        <authorList>
            <person name="Abt B."/>
            <person name="Teshima H."/>
            <person name="Lucas S."/>
            <person name="Lapidus A."/>
            <person name="Del Rio T.G."/>
            <person name="Nolan M."/>
            <person name="Tice H."/>
            <person name="Cheng J.F."/>
            <person name="Pitluck S."/>
            <person name="Liolios K."/>
            <person name="Pagani I."/>
            <person name="Ivanova N."/>
            <person name="Mavromatis K."/>
            <person name="Pati A."/>
            <person name="Tapia R."/>
            <person name="Han C."/>
            <person name="Goodwin L."/>
            <person name="Chen A."/>
            <person name="Palaniappan K."/>
            <person name="Land M."/>
            <person name="Hauser L."/>
            <person name="Chang Y.J."/>
            <person name="Jeffries C.D."/>
            <person name="Rohde M."/>
            <person name="Goker M."/>
            <person name="Tindall B.J."/>
            <person name="Detter J.C."/>
            <person name="Woyke T."/>
            <person name="Bristow J."/>
            <person name="Eisen J.A."/>
            <person name="Markowitz V."/>
            <person name="Hugenholtz P."/>
            <person name="Klenk H.P."/>
            <person name="Kyrpides N.C."/>
        </authorList>
    </citation>
    <scope>NUCLEOTIDE SEQUENCE [LARGE SCALE GENOMIC DNA]</scope>
    <source>
        <strain evidence="15">DSM 17132 / JCM 16389 / KACC 11308 / NBRC 106382 / 4M15</strain>
    </source>
</reference>
<comment type="subcellular location">
    <subcellularLocation>
        <location evidence="2">Membrane</location>
    </subcellularLocation>
</comment>
<dbReference type="Pfam" id="PF00672">
    <property type="entry name" value="HAMP"/>
    <property type="match status" value="1"/>
</dbReference>